<dbReference type="EMBL" id="JARKIF010000050">
    <property type="protein sequence ID" value="KAJ7607410.1"/>
    <property type="molecule type" value="Genomic_DNA"/>
</dbReference>
<organism evidence="2 3">
    <name type="scientific">Roridomyces roridus</name>
    <dbReference type="NCBI Taxonomy" id="1738132"/>
    <lineage>
        <taxon>Eukaryota</taxon>
        <taxon>Fungi</taxon>
        <taxon>Dikarya</taxon>
        <taxon>Basidiomycota</taxon>
        <taxon>Agaricomycotina</taxon>
        <taxon>Agaricomycetes</taxon>
        <taxon>Agaricomycetidae</taxon>
        <taxon>Agaricales</taxon>
        <taxon>Marasmiineae</taxon>
        <taxon>Mycenaceae</taxon>
        <taxon>Roridomyces</taxon>
    </lineage>
</organism>
<keyword evidence="3" id="KW-1185">Reference proteome</keyword>
<gene>
    <name evidence="2" type="ORF">FB45DRAFT_1011387</name>
</gene>
<dbReference type="Proteomes" id="UP001221142">
    <property type="component" value="Unassembled WGS sequence"/>
</dbReference>
<reference evidence="2" key="1">
    <citation type="submission" date="2023-03" db="EMBL/GenBank/DDBJ databases">
        <title>Massive genome expansion in bonnet fungi (Mycena s.s.) driven by repeated elements and novel gene families across ecological guilds.</title>
        <authorList>
            <consortium name="Lawrence Berkeley National Laboratory"/>
            <person name="Harder C.B."/>
            <person name="Miyauchi S."/>
            <person name="Viragh M."/>
            <person name="Kuo A."/>
            <person name="Thoen E."/>
            <person name="Andreopoulos B."/>
            <person name="Lu D."/>
            <person name="Skrede I."/>
            <person name="Drula E."/>
            <person name="Henrissat B."/>
            <person name="Morin E."/>
            <person name="Kohler A."/>
            <person name="Barry K."/>
            <person name="LaButti K."/>
            <person name="Morin E."/>
            <person name="Salamov A."/>
            <person name="Lipzen A."/>
            <person name="Mereny Z."/>
            <person name="Hegedus B."/>
            <person name="Baldrian P."/>
            <person name="Stursova M."/>
            <person name="Weitz H."/>
            <person name="Taylor A."/>
            <person name="Grigoriev I.V."/>
            <person name="Nagy L.G."/>
            <person name="Martin F."/>
            <person name="Kauserud H."/>
        </authorList>
    </citation>
    <scope>NUCLEOTIDE SEQUENCE</scope>
    <source>
        <strain evidence="2">9284</strain>
    </source>
</reference>
<sequence length="284" mass="32188">MTFKSLHSKPGGRTSCELCPPQCAAVATPPRRLIPWRQSSFWSCSWLDGGTSRASMGSPTQTPGLRSPSDSSAMDPAWKRRRNKSPLELTTEHPRPSSKIPHVIAFTGLWNLRDSTSVGDLFVFWSWAYRRLLVVQAVGQYSTDFADEEYESFRDRCLEDIQSCIDAVDFEHEDGWAYLIPTASGPRIIHRRTTLYRIPCDFLWAPRVDVSEVDIQRIDGGHGLAVWRGKDVDVHFGFNDVELHILESEMRGRKAYFRMISATFPHGGNVLISLHNHQILCQIG</sequence>
<proteinExistence type="predicted"/>
<feature type="region of interest" description="Disordered" evidence="1">
    <location>
        <begin position="53"/>
        <end position="95"/>
    </location>
</feature>
<protein>
    <submittedName>
        <fullName evidence="2">Uncharacterized protein</fullName>
    </submittedName>
</protein>
<name>A0AAD7B1Q2_9AGAR</name>
<accession>A0AAD7B1Q2</accession>
<evidence type="ECO:0000313" key="2">
    <source>
        <dbReference type="EMBL" id="KAJ7607410.1"/>
    </source>
</evidence>
<evidence type="ECO:0000256" key="1">
    <source>
        <dbReference type="SAM" id="MobiDB-lite"/>
    </source>
</evidence>
<comment type="caution">
    <text evidence="2">The sequence shown here is derived from an EMBL/GenBank/DDBJ whole genome shotgun (WGS) entry which is preliminary data.</text>
</comment>
<dbReference type="AlphaFoldDB" id="A0AAD7B1Q2"/>
<feature type="compositionally biased region" description="Polar residues" evidence="1">
    <location>
        <begin position="53"/>
        <end position="72"/>
    </location>
</feature>
<evidence type="ECO:0000313" key="3">
    <source>
        <dbReference type="Proteomes" id="UP001221142"/>
    </source>
</evidence>